<dbReference type="Proteomes" id="UP001057452">
    <property type="component" value="Chromosome 5"/>
</dbReference>
<accession>A0ACB9XKW6</accession>
<feature type="non-terminal residue" evidence="1">
    <location>
        <position position="54"/>
    </location>
</feature>
<comment type="caution">
    <text evidence="1">The sequence shown here is derived from an EMBL/GenBank/DDBJ whole genome shotgun (WGS) entry which is preliminary data.</text>
</comment>
<gene>
    <name evidence="1" type="ORF">KUCAC02_030887</name>
</gene>
<evidence type="ECO:0000313" key="2">
    <source>
        <dbReference type="Proteomes" id="UP001057452"/>
    </source>
</evidence>
<dbReference type="EMBL" id="CM043789">
    <property type="protein sequence ID" value="KAI4827498.1"/>
    <property type="molecule type" value="Genomic_DNA"/>
</dbReference>
<sequence length="54" mass="5905">MYRRSGMRGGESETAMKSAGTTVYYQDSSRGSAQASEPAGGRDRGGRKERRMTE</sequence>
<name>A0ACB9XKW6_CHAAC</name>
<evidence type="ECO:0000313" key="1">
    <source>
        <dbReference type="EMBL" id="KAI4827498.1"/>
    </source>
</evidence>
<proteinExistence type="predicted"/>
<reference evidence="1" key="1">
    <citation type="submission" date="2022-05" db="EMBL/GenBank/DDBJ databases">
        <title>Chromosome-level genome of Chaenocephalus aceratus.</title>
        <authorList>
            <person name="Park H."/>
        </authorList>
    </citation>
    <scope>NUCLEOTIDE SEQUENCE</scope>
    <source>
        <strain evidence="1">KU_202001</strain>
    </source>
</reference>
<keyword evidence="2" id="KW-1185">Reference proteome</keyword>
<organism evidence="1 2">
    <name type="scientific">Chaenocephalus aceratus</name>
    <name type="common">Blackfin icefish</name>
    <name type="synonym">Chaenichthys aceratus</name>
    <dbReference type="NCBI Taxonomy" id="36190"/>
    <lineage>
        <taxon>Eukaryota</taxon>
        <taxon>Metazoa</taxon>
        <taxon>Chordata</taxon>
        <taxon>Craniata</taxon>
        <taxon>Vertebrata</taxon>
        <taxon>Euteleostomi</taxon>
        <taxon>Actinopterygii</taxon>
        <taxon>Neopterygii</taxon>
        <taxon>Teleostei</taxon>
        <taxon>Neoteleostei</taxon>
        <taxon>Acanthomorphata</taxon>
        <taxon>Eupercaria</taxon>
        <taxon>Perciformes</taxon>
        <taxon>Notothenioidei</taxon>
        <taxon>Channichthyidae</taxon>
        <taxon>Chaenocephalus</taxon>
    </lineage>
</organism>
<protein>
    <submittedName>
        <fullName evidence="1">Uncharacterized protein</fullName>
    </submittedName>
</protein>